<feature type="transmembrane region" description="Helical" evidence="6">
    <location>
        <begin position="676"/>
        <end position="697"/>
    </location>
</feature>
<reference evidence="9 10" key="1">
    <citation type="submission" date="2024-01" db="EMBL/GenBank/DDBJ databases">
        <title>A draft genome for the cacao thread blight pathogen Marasmiellus scandens.</title>
        <authorList>
            <person name="Baruah I.K."/>
            <person name="Leung J."/>
            <person name="Bukari Y."/>
            <person name="Amoako-Attah I."/>
            <person name="Meinhardt L.W."/>
            <person name="Bailey B.A."/>
            <person name="Cohen S.P."/>
        </authorList>
    </citation>
    <scope>NUCLEOTIDE SEQUENCE [LARGE SCALE GENOMIC DNA]</scope>
    <source>
        <strain evidence="9 10">GH-19</strain>
    </source>
</reference>
<feature type="signal peptide" evidence="7">
    <location>
        <begin position="1"/>
        <end position="19"/>
    </location>
</feature>
<dbReference type="Pfam" id="PF00732">
    <property type="entry name" value="GMC_oxred_N"/>
    <property type="match status" value="1"/>
</dbReference>
<proteinExistence type="inferred from homology"/>
<evidence type="ECO:0000313" key="9">
    <source>
        <dbReference type="EMBL" id="KAK7448861.1"/>
    </source>
</evidence>
<dbReference type="InterPro" id="IPR012132">
    <property type="entry name" value="GMC_OxRdtase"/>
</dbReference>
<dbReference type="PROSITE" id="PS51257">
    <property type="entry name" value="PROKAR_LIPOPROTEIN"/>
    <property type="match status" value="1"/>
</dbReference>
<dbReference type="InterPro" id="IPR027424">
    <property type="entry name" value="Glucose_Oxidase_domain_2"/>
</dbReference>
<evidence type="ECO:0000256" key="3">
    <source>
        <dbReference type="ARBA" id="ARBA00022630"/>
    </source>
</evidence>
<dbReference type="Gene3D" id="4.10.450.10">
    <property type="entry name" value="Glucose Oxidase, domain 2"/>
    <property type="match status" value="1"/>
</dbReference>
<name>A0ABR1J680_9AGAR</name>
<comment type="cofactor">
    <cofactor evidence="1">
        <name>FAD</name>
        <dbReference type="ChEBI" id="CHEBI:57692"/>
    </cofactor>
</comment>
<dbReference type="SUPFAM" id="SSF54373">
    <property type="entry name" value="FAD-linked reductases, C-terminal domain"/>
    <property type="match status" value="1"/>
</dbReference>
<dbReference type="SUPFAM" id="SSF51905">
    <property type="entry name" value="FAD/NAD(P)-binding domain"/>
    <property type="match status" value="1"/>
</dbReference>
<dbReference type="InterPro" id="IPR000172">
    <property type="entry name" value="GMC_OxRdtase_N"/>
</dbReference>
<protein>
    <recommendedName>
        <fullName evidence="8">Glucose-methanol-choline oxidoreductase N-terminal domain-containing protein</fullName>
    </recommendedName>
</protein>
<keyword evidence="3" id="KW-0285">Flavoprotein</keyword>
<keyword evidence="5" id="KW-0560">Oxidoreductase</keyword>
<evidence type="ECO:0000259" key="8">
    <source>
        <dbReference type="PROSITE" id="PS00624"/>
    </source>
</evidence>
<keyword evidence="6" id="KW-1133">Transmembrane helix</keyword>
<sequence length="698" mass="73700">MRLVAFLTTVLTFFVFASCNPIGFSSHKRFTYDGTISESYDFIIIGGGQAGLTLASRLSEDSNTTVLVIEAGDSGDAVPDSINIPSSTYFNSLTKSSYDWQYVTAPQAHLSNRGVSWPRGKVLGGSSAINGMYSVRPSEIEVNAWSNAIASDDSALASLWNWDSMYNAMGKSETFTAPSESIKDMAGIQYDAESHGASGPIHVSYPGYTFLQIGDWNKALVAAGIPANSDPASGRNWGAFVANSFINPTNWTRSYSRSAYIDPLPPRPNLSILVNSTVTRILFASGSSNNLTATGVEYSSNSATHTVNANKEVILSAGSIASPQILQLSGVGPKDVLESVGVTVLSELPGVGQHLQDHLSTTVVWDTSVETAGSIHASGSSTAVRLTTFKCARIAHFLSNFQTSADFQSYVNSAIAYVNASFLFGGDSGAATFHQQVTDAFESSASSLVPSSSSEVIEGYKAIYNITANTLLPSEVGQVELLINMMFPTSISIGVAIQHPLSQGRLYINSSSAFDPPVIDPNYFSHTADITAFRQGIKVARMIGATAPLSASLGSETSPGPTVVTDEDIETWLMGQVGTEYHPGSTCAMLPKSQGGVVNANLQVYGLANVRVVDASVFPFSFSAHLGAPVYGLAEQAASIIRAHYNGLGSITSSNSSSSSSNGSSSSNNSSVDNGAVGPVASWLSTSCFVFWVLWFIM</sequence>
<dbReference type="InterPro" id="IPR007867">
    <property type="entry name" value="GMC_OxRtase_C"/>
</dbReference>
<evidence type="ECO:0000256" key="2">
    <source>
        <dbReference type="ARBA" id="ARBA00010790"/>
    </source>
</evidence>
<keyword evidence="4" id="KW-0274">FAD</keyword>
<comment type="similarity">
    <text evidence="2">Belongs to the GMC oxidoreductase family.</text>
</comment>
<accession>A0ABR1J680</accession>
<keyword evidence="6" id="KW-0812">Transmembrane</keyword>
<evidence type="ECO:0000256" key="6">
    <source>
        <dbReference type="SAM" id="Phobius"/>
    </source>
</evidence>
<dbReference type="PANTHER" id="PTHR11552">
    <property type="entry name" value="GLUCOSE-METHANOL-CHOLINE GMC OXIDOREDUCTASE"/>
    <property type="match status" value="1"/>
</dbReference>
<gene>
    <name evidence="9" type="ORF">VKT23_013591</name>
</gene>
<keyword evidence="7" id="KW-0732">Signal</keyword>
<dbReference type="PANTHER" id="PTHR11552:SF218">
    <property type="entry name" value="GLUCOSE-METHANOL-CHOLINE OXIDOREDUCTASE N-TERMINAL DOMAIN-CONTAINING PROTEIN"/>
    <property type="match status" value="1"/>
</dbReference>
<dbReference type="Pfam" id="PF05199">
    <property type="entry name" value="GMC_oxred_C"/>
    <property type="match status" value="1"/>
</dbReference>
<dbReference type="PROSITE" id="PS00624">
    <property type="entry name" value="GMC_OXRED_2"/>
    <property type="match status" value="1"/>
</dbReference>
<dbReference type="PIRSF" id="PIRSF000137">
    <property type="entry name" value="Alcohol_oxidase"/>
    <property type="match status" value="1"/>
</dbReference>
<evidence type="ECO:0000256" key="7">
    <source>
        <dbReference type="SAM" id="SignalP"/>
    </source>
</evidence>
<evidence type="ECO:0000256" key="1">
    <source>
        <dbReference type="ARBA" id="ARBA00001974"/>
    </source>
</evidence>
<keyword evidence="10" id="KW-1185">Reference proteome</keyword>
<evidence type="ECO:0000313" key="10">
    <source>
        <dbReference type="Proteomes" id="UP001498398"/>
    </source>
</evidence>
<evidence type="ECO:0000256" key="4">
    <source>
        <dbReference type="ARBA" id="ARBA00022827"/>
    </source>
</evidence>
<dbReference type="Proteomes" id="UP001498398">
    <property type="component" value="Unassembled WGS sequence"/>
</dbReference>
<organism evidence="9 10">
    <name type="scientific">Marasmiellus scandens</name>
    <dbReference type="NCBI Taxonomy" id="2682957"/>
    <lineage>
        <taxon>Eukaryota</taxon>
        <taxon>Fungi</taxon>
        <taxon>Dikarya</taxon>
        <taxon>Basidiomycota</taxon>
        <taxon>Agaricomycotina</taxon>
        <taxon>Agaricomycetes</taxon>
        <taxon>Agaricomycetidae</taxon>
        <taxon>Agaricales</taxon>
        <taxon>Marasmiineae</taxon>
        <taxon>Omphalotaceae</taxon>
        <taxon>Marasmiellus</taxon>
    </lineage>
</organism>
<feature type="domain" description="Glucose-methanol-choline oxidoreductase N-terminal" evidence="8">
    <location>
        <begin position="318"/>
        <end position="332"/>
    </location>
</feature>
<dbReference type="InterPro" id="IPR036188">
    <property type="entry name" value="FAD/NAD-bd_sf"/>
</dbReference>
<dbReference type="Gene3D" id="3.50.50.60">
    <property type="entry name" value="FAD/NAD(P)-binding domain"/>
    <property type="match status" value="1"/>
</dbReference>
<evidence type="ECO:0000256" key="5">
    <source>
        <dbReference type="ARBA" id="ARBA00023002"/>
    </source>
</evidence>
<comment type="caution">
    <text evidence="9">The sequence shown here is derived from an EMBL/GenBank/DDBJ whole genome shotgun (WGS) entry which is preliminary data.</text>
</comment>
<keyword evidence="6" id="KW-0472">Membrane</keyword>
<dbReference type="EMBL" id="JBANRG010000037">
    <property type="protein sequence ID" value="KAK7448861.1"/>
    <property type="molecule type" value="Genomic_DNA"/>
</dbReference>
<feature type="chain" id="PRO_5046150909" description="Glucose-methanol-choline oxidoreductase N-terminal domain-containing protein" evidence="7">
    <location>
        <begin position="20"/>
        <end position="698"/>
    </location>
</feature>
<dbReference type="Gene3D" id="3.30.560.10">
    <property type="entry name" value="Glucose Oxidase, domain 3"/>
    <property type="match status" value="1"/>
</dbReference>